<accession>A2G6U1</accession>
<reference evidence="1" key="2">
    <citation type="journal article" date="2007" name="Science">
        <title>Draft genome sequence of the sexually transmitted pathogen Trichomonas vaginalis.</title>
        <authorList>
            <person name="Carlton J.M."/>
            <person name="Hirt R.P."/>
            <person name="Silva J.C."/>
            <person name="Delcher A.L."/>
            <person name="Schatz M."/>
            <person name="Zhao Q."/>
            <person name="Wortman J.R."/>
            <person name="Bidwell S.L."/>
            <person name="Alsmark U.C.M."/>
            <person name="Besteiro S."/>
            <person name="Sicheritz-Ponten T."/>
            <person name="Noel C.J."/>
            <person name="Dacks J.B."/>
            <person name="Foster P.G."/>
            <person name="Simillion C."/>
            <person name="Van de Peer Y."/>
            <person name="Miranda-Saavedra D."/>
            <person name="Barton G.J."/>
            <person name="Westrop G.D."/>
            <person name="Mueller S."/>
            <person name="Dessi D."/>
            <person name="Fiori P.L."/>
            <person name="Ren Q."/>
            <person name="Paulsen I."/>
            <person name="Zhang H."/>
            <person name="Bastida-Corcuera F.D."/>
            <person name="Simoes-Barbosa A."/>
            <person name="Brown M.T."/>
            <person name="Hayes R.D."/>
            <person name="Mukherjee M."/>
            <person name="Okumura C.Y."/>
            <person name="Schneider R."/>
            <person name="Smith A.J."/>
            <person name="Vanacova S."/>
            <person name="Villalvazo M."/>
            <person name="Haas B.J."/>
            <person name="Pertea M."/>
            <person name="Feldblyum T.V."/>
            <person name="Utterback T.R."/>
            <person name="Shu C.L."/>
            <person name="Osoegawa K."/>
            <person name="de Jong P.J."/>
            <person name="Hrdy I."/>
            <person name="Horvathova L."/>
            <person name="Zubacova Z."/>
            <person name="Dolezal P."/>
            <person name="Malik S.B."/>
            <person name="Logsdon J.M. Jr."/>
            <person name="Henze K."/>
            <person name="Gupta A."/>
            <person name="Wang C.C."/>
            <person name="Dunne R.L."/>
            <person name="Upcroft J.A."/>
            <person name="Upcroft P."/>
            <person name="White O."/>
            <person name="Salzberg S.L."/>
            <person name="Tang P."/>
            <person name="Chiu C.-H."/>
            <person name="Lee Y.-S."/>
            <person name="Embley T.M."/>
            <person name="Coombs G.H."/>
            <person name="Mottram J.C."/>
            <person name="Tachezy J."/>
            <person name="Fraser-Liggett C.M."/>
            <person name="Johnson P.J."/>
        </authorList>
    </citation>
    <scope>NUCLEOTIDE SEQUENCE [LARGE SCALE GENOMIC DNA]</scope>
    <source>
        <strain evidence="1">G3</strain>
    </source>
</reference>
<organism evidence="1 2">
    <name type="scientific">Trichomonas vaginalis (strain ATCC PRA-98 / G3)</name>
    <dbReference type="NCBI Taxonomy" id="412133"/>
    <lineage>
        <taxon>Eukaryota</taxon>
        <taxon>Metamonada</taxon>
        <taxon>Parabasalia</taxon>
        <taxon>Trichomonadida</taxon>
        <taxon>Trichomonadidae</taxon>
        <taxon>Trichomonas</taxon>
    </lineage>
</organism>
<dbReference type="VEuPathDB" id="TrichDB:TVAG_402850"/>
<keyword evidence="2" id="KW-1185">Reference proteome</keyword>
<evidence type="ECO:0000313" key="2">
    <source>
        <dbReference type="Proteomes" id="UP000001542"/>
    </source>
</evidence>
<gene>
    <name evidence="1" type="ORF">TVAG_402850</name>
</gene>
<proteinExistence type="predicted"/>
<reference evidence="1" key="1">
    <citation type="submission" date="2006-10" db="EMBL/GenBank/DDBJ databases">
        <authorList>
            <person name="Amadeo P."/>
            <person name="Zhao Q."/>
            <person name="Wortman J."/>
            <person name="Fraser-Liggett C."/>
            <person name="Carlton J."/>
        </authorList>
    </citation>
    <scope>NUCLEOTIDE SEQUENCE</scope>
    <source>
        <strain evidence="1">G3</strain>
    </source>
</reference>
<evidence type="ECO:0000313" key="1">
    <source>
        <dbReference type="EMBL" id="EAX87127.1"/>
    </source>
</evidence>
<dbReference type="VEuPathDB" id="TrichDB:TVAGG3_0094440"/>
<dbReference type="Proteomes" id="UP000001542">
    <property type="component" value="Unassembled WGS sequence"/>
</dbReference>
<dbReference type="KEGG" id="tva:4744777"/>
<dbReference type="AlphaFoldDB" id="A2G6U1"/>
<dbReference type="PANTHER" id="PTHR48142">
    <property type="entry name" value="PIGMENTOSA GTPASE REGULATOR-LIKE PROTEIN, PUTATIVE-RELATED"/>
    <property type="match status" value="1"/>
</dbReference>
<sequence length="394" mass="46623">MNKPVDPLPNVGHSWITYLRYAVQCEMFGGYRYYKDPQKQSEQFKKLYHKCAYNGCQACFIFLKSFDSYYFVSAVHHHDHSQPEDVGKYHKISIFLRPYMKHFIENDGDNSQIINECYSKLGIPQNHNYPFFAIKQDTLNNYISAYRKKLLQLPNNGKNPYSSFDKFVKEYAQLNPDDIASFTVNEFEHPSEVCFIFADSRMIQFIQDSDLLFHIDSTYKIIFDKLVFYVLSTKLDFTHVIPLLYFAIKPDTQENISLCLQKFFTTFQITPKFFMSDCALQIFNGIKITFPNAQIFWCALYVMRALRKNLYRLSNEETRKEVDKLMNILCYTRDLPSENAERLISEVQALIMDNEDFNKYFTKQWLNHCEQWISSFKEGDFTFVNNVSEAFSNI</sequence>
<dbReference type="InParanoid" id="A2G6U1"/>
<dbReference type="EMBL" id="DS114506">
    <property type="protein sequence ID" value="EAX87127.1"/>
    <property type="molecule type" value="Genomic_DNA"/>
</dbReference>
<name>A2G6U1_TRIV3</name>
<protein>
    <submittedName>
        <fullName evidence="1">Uncharacterized protein</fullName>
    </submittedName>
</protein>
<dbReference type="RefSeq" id="XP_001300057.1">
    <property type="nucleotide sequence ID" value="XM_001300056.1"/>
</dbReference>
<dbReference type="PANTHER" id="PTHR48142:SF1">
    <property type="entry name" value="MULE TRANSPOSASE DOMAIN-CONTAINING PROTEIN"/>
    <property type="match status" value="1"/>
</dbReference>